<dbReference type="InterPro" id="IPR014914">
    <property type="entry name" value="RES_dom"/>
</dbReference>
<dbReference type="Pfam" id="PF08808">
    <property type="entry name" value="RES"/>
    <property type="match status" value="1"/>
</dbReference>
<protein>
    <recommendedName>
        <fullName evidence="1">RES domain-containing protein</fullName>
    </recommendedName>
</protein>
<sequence>MSVNTWTPTALASEARPWLGKGWRAVEAQHRVATMTLVHGDLGDQSLLEDILEEAKPALPREADGLHWLLATPFRYWPKPPAGSRFRARTDPGVFYGADDEKTACAECGYWRLHFWLDSEGLAGRETSIPITLFEFHGTTEHALDLTQLPLAADRASWTDPADYTATQKIAGTARQAGIELIRYQSVRHPEGTCLAILTPQVFKGLDEAFRNVQHSWTLWLKPPGLTVWQRDLMPESHVFRFA</sequence>
<dbReference type="STRING" id="159087.Daro_2805"/>
<proteinExistence type="predicted"/>
<dbReference type="KEGG" id="dar:Daro_2805"/>
<name>Q47C96_DECAR</name>
<dbReference type="eggNOG" id="ENOG502ZAMM">
    <property type="taxonomic scope" value="Bacteria"/>
</dbReference>
<accession>Q47C96</accession>
<evidence type="ECO:0000313" key="2">
    <source>
        <dbReference type="EMBL" id="AAZ47535.1"/>
    </source>
</evidence>
<feature type="domain" description="RES" evidence="1">
    <location>
        <begin position="73"/>
        <end position="209"/>
    </location>
</feature>
<reference evidence="2" key="1">
    <citation type="submission" date="2005-08" db="EMBL/GenBank/DDBJ databases">
        <title>Complete sequence of Dechloromonas aromatica RCB.</title>
        <authorList>
            <person name="Salinero K.K."/>
            <person name="Copeland A."/>
            <person name="Lucas S."/>
            <person name="Lapidus A."/>
            <person name="Barry K."/>
            <person name="Detter J.C."/>
            <person name="Glavina T."/>
            <person name="Hammon N."/>
            <person name="Israni S."/>
            <person name="Pitluck S."/>
            <person name="Di Bartolo G."/>
            <person name="Trong S."/>
            <person name="Schmutz J."/>
            <person name="Larimer F."/>
            <person name="Land M."/>
            <person name="Ivanova N."/>
            <person name="Richardson P."/>
        </authorList>
    </citation>
    <scope>NUCLEOTIDE SEQUENCE</scope>
    <source>
        <strain evidence="2">RCB</strain>
    </source>
</reference>
<evidence type="ECO:0000259" key="1">
    <source>
        <dbReference type="SMART" id="SM00953"/>
    </source>
</evidence>
<dbReference type="AlphaFoldDB" id="Q47C96"/>
<organism evidence="2">
    <name type="scientific">Dechloromonas aromatica (strain RCB)</name>
    <dbReference type="NCBI Taxonomy" id="159087"/>
    <lineage>
        <taxon>Bacteria</taxon>
        <taxon>Pseudomonadati</taxon>
        <taxon>Pseudomonadota</taxon>
        <taxon>Betaproteobacteria</taxon>
        <taxon>Rhodocyclales</taxon>
        <taxon>Azonexaceae</taxon>
        <taxon>Dechloromonas</taxon>
    </lineage>
</organism>
<dbReference type="EMBL" id="CP000089">
    <property type="protein sequence ID" value="AAZ47535.1"/>
    <property type="molecule type" value="Genomic_DNA"/>
</dbReference>
<dbReference type="OrthoDB" id="9799238at2"/>
<dbReference type="HOGENOM" id="CLU_097447_0_0_4"/>
<gene>
    <name evidence="2" type="ordered locus">Daro_2805</name>
</gene>
<dbReference type="SMART" id="SM00953">
    <property type="entry name" value="RES"/>
    <property type="match status" value="1"/>
</dbReference>